<sequence length="104" mass="12301">MRSPNDDNNKCVCVCVKLISIYLSIYSPFFKPKNGYDNTLQQKIKQISNRCVSIDMYHLMLWCWWWCVCVHLKINGIFGFLSTIIIIILRKLFQNFKLNACIQC</sequence>
<keyword evidence="1" id="KW-0472">Membrane</keyword>
<protein>
    <submittedName>
        <fullName evidence="2">Uncharacterized protein</fullName>
    </submittedName>
</protein>
<keyword evidence="1" id="KW-0812">Transmembrane</keyword>
<name>A0AB34PW68_CANAX</name>
<dbReference type="AlphaFoldDB" id="A0AB34PW68"/>
<gene>
    <name evidence="2" type="ORF">MG3_02409</name>
</gene>
<evidence type="ECO:0000313" key="2">
    <source>
        <dbReference type="EMBL" id="KGR13975.1"/>
    </source>
</evidence>
<keyword evidence="1" id="KW-1133">Transmembrane helix</keyword>
<organism evidence="2 3">
    <name type="scientific">Candida albicans P78048</name>
    <dbReference type="NCBI Taxonomy" id="1094989"/>
    <lineage>
        <taxon>Eukaryota</taxon>
        <taxon>Fungi</taxon>
        <taxon>Dikarya</taxon>
        <taxon>Ascomycota</taxon>
        <taxon>Saccharomycotina</taxon>
        <taxon>Pichiomycetes</taxon>
        <taxon>Debaryomycetaceae</taxon>
        <taxon>Candida/Lodderomyces clade</taxon>
        <taxon>Candida</taxon>
    </lineage>
</organism>
<accession>A0AB34PW68</accession>
<dbReference type="Proteomes" id="UP000030161">
    <property type="component" value="Unassembled WGS sequence"/>
</dbReference>
<comment type="caution">
    <text evidence="2">The sequence shown here is derived from an EMBL/GenBank/DDBJ whole genome shotgun (WGS) entry which is preliminary data.</text>
</comment>
<proteinExistence type="predicted"/>
<dbReference type="EMBL" id="AJIX01000013">
    <property type="protein sequence ID" value="KGR13975.1"/>
    <property type="molecule type" value="Genomic_DNA"/>
</dbReference>
<feature type="transmembrane region" description="Helical" evidence="1">
    <location>
        <begin position="63"/>
        <end position="89"/>
    </location>
</feature>
<feature type="transmembrane region" description="Helical" evidence="1">
    <location>
        <begin position="12"/>
        <end position="30"/>
    </location>
</feature>
<evidence type="ECO:0000313" key="3">
    <source>
        <dbReference type="Proteomes" id="UP000030161"/>
    </source>
</evidence>
<evidence type="ECO:0000256" key="1">
    <source>
        <dbReference type="SAM" id="Phobius"/>
    </source>
</evidence>
<reference evidence="2 3" key="1">
    <citation type="submission" date="2013-12" db="EMBL/GenBank/DDBJ databases">
        <title>The Genome Sequence of Candida albicans P78048.</title>
        <authorList>
            <consortium name="The Broad Institute Genome Sequencing Platform"/>
            <consortium name="The Broad Institute Genome Sequencing Center for Infectious Disease"/>
            <person name="Cuomo C."/>
            <person name="Bennett R."/>
            <person name="Hirakawa M."/>
            <person name="Noverr M."/>
            <person name="Mitchell A."/>
            <person name="Young S.K."/>
            <person name="Zeng Q."/>
            <person name="Gargeya S."/>
            <person name="Fitzgerald M."/>
            <person name="Abouelleil A."/>
            <person name="Alvarado L."/>
            <person name="Berlin A.M."/>
            <person name="Chapman S.B."/>
            <person name="Dewar J."/>
            <person name="Goldberg J."/>
            <person name="Griggs A."/>
            <person name="Gujja S."/>
            <person name="Hansen M."/>
            <person name="Howarth C."/>
            <person name="Imamovic A."/>
            <person name="Larimer J."/>
            <person name="McCowan C."/>
            <person name="Murphy C."/>
            <person name="Pearson M."/>
            <person name="Priest M."/>
            <person name="Roberts A."/>
            <person name="Saif S."/>
            <person name="Shea T."/>
            <person name="Sykes S."/>
            <person name="Wortman J."/>
            <person name="Nusbaum C."/>
            <person name="Birren B."/>
        </authorList>
    </citation>
    <scope>NUCLEOTIDE SEQUENCE [LARGE SCALE GENOMIC DNA]</scope>
    <source>
        <strain evidence="2 3">P78048</strain>
    </source>
</reference>